<dbReference type="EMBL" id="AP019860">
    <property type="protein sequence ID" value="BBM83078.1"/>
    <property type="molecule type" value="Genomic_DNA"/>
</dbReference>
<keyword evidence="1" id="KW-0812">Transmembrane</keyword>
<keyword evidence="1" id="KW-0472">Membrane</keyword>
<keyword evidence="1" id="KW-1133">Transmembrane helix</keyword>
<dbReference type="Proteomes" id="UP000326354">
    <property type="component" value="Chromosome"/>
</dbReference>
<organism evidence="2 3">
    <name type="scientific">Uabimicrobium amorphum</name>
    <dbReference type="NCBI Taxonomy" id="2596890"/>
    <lineage>
        <taxon>Bacteria</taxon>
        <taxon>Pseudomonadati</taxon>
        <taxon>Planctomycetota</taxon>
        <taxon>Candidatus Uabimicrobiia</taxon>
        <taxon>Candidatus Uabimicrobiales</taxon>
        <taxon>Candidatus Uabimicrobiaceae</taxon>
        <taxon>Candidatus Uabimicrobium</taxon>
    </lineage>
</organism>
<feature type="transmembrane region" description="Helical" evidence="1">
    <location>
        <begin position="143"/>
        <end position="163"/>
    </location>
</feature>
<accession>A0A5S9F241</accession>
<dbReference type="RefSeq" id="WP_151967296.1">
    <property type="nucleotide sequence ID" value="NZ_AP019860.1"/>
</dbReference>
<protein>
    <submittedName>
        <fullName evidence="2">Uncharacterized protein</fullName>
    </submittedName>
</protein>
<name>A0A5S9F241_UABAM</name>
<dbReference type="KEGG" id="uam:UABAM_01428"/>
<dbReference type="AlphaFoldDB" id="A0A5S9F241"/>
<reference evidence="2 3" key="1">
    <citation type="submission" date="2019-08" db="EMBL/GenBank/DDBJ databases">
        <title>Complete genome sequence of Candidatus Uab amorphum.</title>
        <authorList>
            <person name="Shiratori T."/>
            <person name="Suzuki S."/>
            <person name="Kakizawa Y."/>
            <person name="Ishida K."/>
        </authorList>
    </citation>
    <scope>NUCLEOTIDE SEQUENCE [LARGE SCALE GENOMIC DNA]</scope>
    <source>
        <strain evidence="2 3">SRT547</strain>
    </source>
</reference>
<gene>
    <name evidence="2" type="ORF">UABAM_01428</name>
</gene>
<feature type="transmembrane region" description="Helical" evidence="1">
    <location>
        <begin position="194"/>
        <end position="214"/>
    </location>
</feature>
<feature type="transmembrane region" description="Helical" evidence="1">
    <location>
        <begin position="12"/>
        <end position="34"/>
    </location>
</feature>
<evidence type="ECO:0000313" key="2">
    <source>
        <dbReference type="EMBL" id="BBM83078.1"/>
    </source>
</evidence>
<feature type="transmembrane region" description="Helical" evidence="1">
    <location>
        <begin position="92"/>
        <end position="114"/>
    </location>
</feature>
<evidence type="ECO:0000256" key="1">
    <source>
        <dbReference type="SAM" id="Phobius"/>
    </source>
</evidence>
<evidence type="ECO:0000313" key="3">
    <source>
        <dbReference type="Proteomes" id="UP000326354"/>
    </source>
</evidence>
<keyword evidence="3" id="KW-1185">Reference proteome</keyword>
<proteinExistence type="predicted"/>
<sequence length="220" mass="25643">MFSRSKNTHYVVRPTILAIFLAFNLLQLGIFLVAQNSFNLASIKLHEISDEEMDEIEQVEKTITHLQSDFTVEKLTKDFHSAHLMRDRKIHFLAALVCGLLLMILGSISIFFFVKNWRISFHELRRLDPQVKIVFKVSFTSKVVGWCTTIVGSVIVITSALALRELIYYRDEAWFTAFMNYECMTHLASHYHSTLFLGIICLFWGVVATIFHWWKPHKQL</sequence>